<comment type="caution">
    <text evidence="1">The sequence shown here is derived from an EMBL/GenBank/DDBJ whole genome shotgun (WGS) entry which is preliminary data.</text>
</comment>
<name>A0ABN8BN89_9LACO</name>
<organism evidence="1 2">
    <name type="scientific">Periweissella fabaria</name>
    <dbReference type="NCBI Taxonomy" id="546157"/>
    <lineage>
        <taxon>Bacteria</taxon>
        <taxon>Bacillati</taxon>
        <taxon>Bacillota</taxon>
        <taxon>Bacilli</taxon>
        <taxon>Lactobacillales</taxon>
        <taxon>Lactobacillaceae</taxon>
        <taxon>Periweissella</taxon>
    </lineage>
</organism>
<dbReference type="EMBL" id="CAKKNS010000010">
    <property type="protein sequence ID" value="CAH0417484.1"/>
    <property type="molecule type" value="Genomic_DNA"/>
</dbReference>
<dbReference type="RefSeq" id="WP_230097506.1">
    <property type="nucleotide sequence ID" value="NZ_CAKKNS010000010.1"/>
</dbReference>
<proteinExistence type="predicted"/>
<sequence length="73" mass="8539">MWELNKAEYAEWEDLVMNHSGDYFVEISFWIIGDDNEPINSYYPNLRIKVNNDDELINAVNAWNGKLEVVCNG</sequence>
<gene>
    <name evidence="1" type="ORF">WFA24289_01826</name>
</gene>
<evidence type="ECO:0000313" key="2">
    <source>
        <dbReference type="Proteomes" id="UP000789707"/>
    </source>
</evidence>
<reference evidence="1 2" key="1">
    <citation type="submission" date="2021-11" db="EMBL/GenBank/DDBJ databases">
        <authorList>
            <person name="Depoorter E."/>
        </authorList>
    </citation>
    <scope>NUCLEOTIDE SEQUENCE [LARGE SCALE GENOMIC DNA]</scope>
    <source>
        <strain evidence="1 2">LMG 24289</strain>
    </source>
</reference>
<accession>A0ABN8BN89</accession>
<dbReference type="Proteomes" id="UP000789707">
    <property type="component" value="Unassembled WGS sequence"/>
</dbReference>
<evidence type="ECO:0000313" key="1">
    <source>
        <dbReference type="EMBL" id="CAH0417484.1"/>
    </source>
</evidence>
<protein>
    <submittedName>
        <fullName evidence="1">Uncharacterized protein</fullName>
    </submittedName>
</protein>
<keyword evidence="2" id="KW-1185">Reference proteome</keyword>